<name>A0A1J4JSM5_9EUKA</name>
<dbReference type="PANTHER" id="PTHR21600">
    <property type="entry name" value="MITOCHONDRIAL RNA PSEUDOURIDINE SYNTHASE"/>
    <property type="match status" value="1"/>
</dbReference>
<reference evidence="5" key="1">
    <citation type="submission" date="2016-10" db="EMBL/GenBank/DDBJ databases">
        <authorList>
            <person name="Benchimol M."/>
            <person name="Almeida L.G."/>
            <person name="Vasconcelos A.T."/>
            <person name="Perreira-Neves A."/>
            <person name="Rosa I.A."/>
            <person name="Tasca T."/>
            <person name="Bogo M.R."/>
            <person name="de Souza W."/>
        </authorList>
    </citation>
    <scope>NUCLEOTIDE SEQUENCE [LARGE SCALE GENOMIC DNA]</scope>
    <source>
        <strain evidence="5">K</strain>
    </source>
</reference>
<evidence type="ECO:0000256" key="2">
    <source>
        <dbReference type="PROSITE-ProRule" id="PRU00182"/>
    </source>
</evidence>
<dbReference type="Proteomes" id="UP000179807">
    <property type="component" value="Unassembled WGS sequence"/>
</dbReference>
<dbReference type="GO" id="GO:0000455">
    <property type="term" value="P:enzyme-directed rRNA pseudouridine synthesis"/>
    <property type="evidence" value="ECO:0007669"/>
    <property type="project" value="TreeGrafter"/>
</dbReference>
<dbReference type="GO" id="GO:0009982">
    <property type="term" value="F:pseudouridine synthase activity"/>
    <property type="evidence" value="ECO:0007669"/>
    <property type="project" value="InterPro"/>
</dbReference>
<keyword evidence="6" id="KW-1185">Reference proteome</keyword>
<dbReference type="EC" id="5.4.99.-" evidence="3"/>
<feature type="active site" evidence="1">
    <location>
        <position position="157"/>
    </location>
</feature>
<dbReference type="Gene3D" id="3.30.2350.10">
    <property type="entry name" value="Pseudouridine synthase"/>
    <property type="match status" value="1"/>
</dbReference>
<dbReference type="Pfam" id="PF00849">
    <property type="entry name" value="PseudoU_synth_2"/>
    <property type="match status" value="1"/>
</dbReference>
<comment type="catalytic activity">
    <reaction evidence="3">
        <text>a uridine in RNA = a pseudouridine in RNA</text>
        <dbReference type="Rhea" id="RHEA:48348"/>
        <dbReference type="Rhea" id="RHEA-COMP:12068"/>
        <dbReference type="Rhea" id="RHEA-COMP:12069"/>
        <dbReference type="ChEBI" id="CHEBI:65314"/>
        <dbReference type="ChEBI" id="CHEBI:65315"/>
    </reaction>
</comment>
<gene>
    <name evidence="5" type="ORF">TRFO_07303</name>
</gene>
<dbReference type="InterPro" id="IPR006145">
    <property type="entry name" value="PsdUridine_synth_RsuA/RluA"/>
</dbReference>
<comment type="caution">
    <text evidence="5">The sequence shown here is derived from an EMBL/GenBank/DDBJ whole genome shotgun (WGS) entry which is preliminary data.</text>
</comment>
<evidence type="ECO:0000259" key="4">
    <source>
        <dbReference type="Pfam" id="PF00849"/>
    </source>
</evidence>
<evidence type="ECO:0000256" key="3">
    <source>
        <dbReference type="RuleBase" id="RU362028"/>
    </source>
</evidence>
<dbReference type="InterPro" id="IPR006224">
    <property type="entry name" value="PsdUridine_synth_RluA-like_CS"/>
</dbReference>
<dbReference type="VEuPathDB" id="TrichDB:TRFO_07303"/>
<feature type="domain" description="Pseudouridine synthase RsuA/RluA-like" evidence="4">
    <location>
        <begin position="119"/>
        <end position="260"/>
    </location>
</feature>
<dbReference type="InterPro" id="IPR050188">
    <property type="entry name" value="RluA_PseudoU_synthase"/>
</dbReference>
<comment type="similarity">
    <text evidence="3">Belongs to the pseudouridine synthase RluA family.</text>
</comment>
<keyword evidence="2" id="KW-0694">RNA-binding</keyword>
<dbReference type="GO" id="GO:0003723">
    <property type="term" value="F:RNA binding"/>
    <property type="evidence" value="ECO:0007669"/>
    <property type="project" value="UniProtKB-KW"/>
</dbReference>
<organism evidence="5 6">
    <name type="scientific">Tritrichomonas foetus</name>
    <dbReference type="NCBI Taxonomy" id="1144522"/>
    <lineage>
        <taxon>Eukaryota</taxon>
        <taxon>Metamonada</taxon>
        <taxon>Parabasalia</taxon>
        <taxon>Tritrichomonadida</taxon>
        <taxon>Tritrichomonadidae</taxon>
        <taxon>Tritrichomonas</taxon>
    </lineage>
</organism>
<dbReference type="EMBL" id="MLAK01000882">
    <property type="protein sequence ID" value="OHT02105.1"/>
    <property type="molecule type" value="Genomic_DNA"/>
</dbReference>
<evidence type="ECO:0000313" key="6">
    <source>
        <dbReference type="Proteomes" id="UP000179807"/>
    </source>
</evidence>
<dbReference type="SUPFAM" id="SSF55120">
    <property type="entry name" value="Pseudouridine synthase"/>
    <property type="match status" value="1"/>
</dbReference>
<evidence type="ECO:0000313" key="5">
    <source>
        <dbReference type="EMBL" id="OHT02105.1"/>
    </source>
</evidence>
<dbReference type="GeneID" id="94828299"/>
<dbReference type="AlphaFoldDB" id="A0A1J4JSM5"/>
<protein>
    <recommendedName>
        <fullName evidence="3">Pseudouridine synthase</fullName>
        <ecNumber evidence="3">5.4.99.-</ecNumber>
    </recommendedName>
</protein>
<evidence type="ECO:0000256" key="1">
    <source>
        <dbReference type="PIRSR" id="PIRSR606225-1"/>
    </source>
</evidence>
<dbReference type="InterPro" id="IPR006225">
    <property type="entry name" value="PsdUridine_synth_RluC/D"/>
</dbReference>
<proteinExistence type="inferred from homology"/>
<keyword evidence="3" id="KW-0413">Isomerase</keyword>
<dbReference type="OrthoDB" id="424794at2759"/>
<sequence>MTFKTEPIDDQISKRTVDPVKPIIIGPFRFVEPYPFTFRCGSKGRWFGRKLIDVFAQEFKHWDRSVLISRIKKGDITVNGKPIPIDYVIREHDVIEHSIIRKESPVYNQPITKLGEMGDYVAFLKPASVPIHATGGYNYNAMVKRLDQRYYPVHRLDRVTSGIIVMGKTEDAARRFGQYLESHKIEKTYVARVVGEFPEGETKVDAPIRENSKDRSFRECGEGGKQSLTLFERVATNGNESIVKCHPITGRTHQIRVHLAFLGHPISNDSMYGGKYIGLTSEEQEALKEAEKKGLWPPDTSLEEDNRAVIFGIYLQSIHYKSDEFDFSAPMPEWADLNYSPKYAPEKAKGFFGNCVIC</sequence>
<accession>A0A1J4JSM5</accession>
<dbReference type="PROSITE" id="PS01129">
    <property type="entry name" value="PSI_RLU"/>
    <property type="match status" value="1"/>
</dbReference>
<dbReference type="InterPro" id="IPR020103">
    <property type="entry name" value="PsdUridine_synth_cat_dom_sf"/>
</dbReference>
<dbReference type="CDD" id="cd02557">
    <property type="entry name" value="PseudoU_synth_ScRIB2"/>
    <property type="match status" value="1"/>
</dbReference>
<dbReference type="PANTHER" id="PTHR21600:SF40">
    <property type="entry name" value="PSEUDOURIDYLATE SYNTHASE RPUSD2"/>
    <property type="match status" value="1"/>
</dbReference>
<dbReference type="NCBIfam" id="TIGR00005">
    <property type="entry name" value="rluA_subfam"/>
    <property type="match status" value="1"/>
</dbReference>
<comment type="function">
    <text evidence="3">Responsible for synthesis of pseudouridine from uracil.</text>
</comment>
<dbReference type="RefSeq" id="XP_068355241.1">
    <property type="nucleotide sequence ID" value="XM_068493595.1"/>
</dbReference>
<dbReference type="PROSITE" id="PS50889">
    <property type="entry name" value="S4"/>
    <property type="match status" value="1"/>
</dbReference>